<evidence type="ECO:0000313" key="1">
    <source>
        <dbReference type="EMBL" id="EFG06729.1"/>
    </source>
</evidence>
<name>B5GQI8_STRCL</name>
<dbReference type="OrthoDB" id="4323536at2"/>
<dbReference type="KEGG" id="sclf:BB341_20000"/>
<sequence>MTVESAVTNEVRALIAAEGEASRSFGPGSIKGVGAIALLLLLSANPRRNEPIEDAFGGSVQNLACAAAF</sequence>
<keyword evidence="2" id="KW-1185">Reference proteome</keyword>
<proteinExistence type="predicted"/>
<evidence type="ECO:0000313" key="2">
    <source>
        <dbReference type="Proteomes" id="UP000002357"/>
    </source>
</evidence>
<organism evidence="1 2">
    <name type="scientific">Streptomyces clavuligerus</name>
    <dbReference type="NCBI Taxonomy" id="1901"/>
    <lineage>
        <taxon>Bacteria</taxon>
        <taxon>Bacillati</taxon>
        <taxon>Actinomycetota</taxon>
        <taxon>Actinomycetes</taxon>
        <taxon>Kitasatosporales</taxon>
        <taxon>Streptomycetaceae</taxon>
        <taxon>Streptomyces</taxon>
    </lineage>
</organism>
<reference evidence="1 2" key="1">
    <citation type="journal article" date="2010" name="Genome Biol. Evol.">
        <title>The sequence of a 1.8-mb bacterial linear plasmid reveals a rich evolutionary reservoir of secondary metabolic pathways.</title>
        <authorList>
            <person name="Medema M.H."/>
            <person name="Trefzer A."/>
            <person name="Kovalchuk A."/>
            <person name="van den Berg M."/>
            <person name="Mueller U."/>
            <person name="Heijne W."/>
            <person name="Wu L."/>
            <person name="Alam M.T."/>
            <person name="Ronning C.M."/>
            <person name="Nierman W.C."/>
            <person name="Bovenberg R.A.L."/>
            <person name="Breitling R."/>
            <person name="Takano E."/>
        </authorList>
    </citation>
    <scope>NUCLEOTIDE SEQUENCE [LARGE SCALE GENOMIC DNA]</scope>
    <source>
        <strain evidence="2">ATCC 27064 / DSM 738 / JCM 4710 / NBRC 13307 / NCIMB 12785 / NRRL 3585 / VKM Ac-602</strain>
    </source>
</reference>
<dbReference type="AlphaFoldDB" id="B5GQI8"/>
<dbReference type="EMBL" id="CM000913">
    <property type="protein sequence ID" value="EFG06729.1"/>
    <property type="molecule type" value="Genomic_DNA"/>
</dbReference>
<gene>
    <name evidence="1" type="ORF">SCLAV_1654</name>
</gene>
<dbReference type="STRING" id="1901.BB341_20000"/>
<protein>
    <submittedName>
        <fullName evidence="1">Uncharacterized protein</fullName>
    </submittedName>
</protein>
<accession>B5GQI8</accession>
<dbReference type="Proteomes" id="UP000002357">
    <property type="component" value="Chromosome"/>
</dbReference>